<sequence length="217" mass="23922">MHPHSFINEPRLNAGLRYCSVAITMRVGPQSKAQAVLGSRSLSRFRDIFATSRRYASGERLSYHCGGRNPHTRGSLGLRKSLGHCVFCCLASYWIVAVSLKAAPLWLARSLSALNRHNRTDVNPHCYDPRTRGCVLSGARTSGMIPTVSLGTLRRPDRSSRAAGTVLSYRDNSHGRGRESGVIPLYTVNKASRRLGLGIDSLPIRSARQYSSATERR</sequence>
<dbReference type="Proteomes" id="UP000053593">
    <property type="component" value="Unassembled WGS sequence"/>
</dbReference>
<evidence type="ECO:0000313" key="2">
    <source>
        <dbReference type="Proteomes" id="UP000053593"/>
    </source>
</evidence>
<keyword evidence="2" id="KW-1185">Reference proteome</keyword>
<evidence type="ECO:0000313" key="1">
    <source>
        <dbReference type="EMBL" id="KIK56451.1"/>
    </source>
</evidence>
<dbReference type="HOGENOM" id="CLU_1272432_0_0_1"/>
<dbReference type="EMBL" id="KN834798">
    <property type="protein sequence ID" value="KIK56451.1"/>
    <property type="molecule type" value="Genomic_DNA"/>
</dbReference>
<accession>A0A0D0BNA8</accession>
<dbReference type="AlphaFoldDB" id="A0A0D0BNA8"/>
<reference evidence="1 2" key="1">
    <citation type="submission" date="2014-04" db="EMBL/GenBank/DDBJ databases">
        <title>Evolutionary Origins and Diversification of the Mycorrhizal Mutualists.</title>
        <authorList>
            <consortium name="DOE Joint Genome Institute"/>
            <consortium name="Mycorrhizal Genomics Consortium"/>
            <person name="Kohler A."/>
            <person name="Kuo A."/>
            <person name="Nagy L.G."/>
            <person name="Floudas D."/>
            <person name="Copeland A."/>
            <person name="Barry K.W."/>
            <person name="Cichocki N."/>
            <person name="Veneault-Fourrey C."/>
            <person name="LaButti K."/>
            <person name="Lindquist E.A."/>
            <person name="Lipzen A."/>
            <person name="Lundell T."/>
            <person name="Morin E."/>
            <person name="Murat C."/>
            <person name="Riley R."/>
            <person name="Ohm R."/>
            <person name="Sun H."/>
            <person name="Tunlid A."/>
            <person name="Henrissat B."/>
            <person name="Grigoriev I.V."/>
            <person name="Hibbett D.S."/>
            <person name="Martin F."/>
        </authorList>
    </citation>
    <scope>NUCLEOTIDE SEQUENCE [LARGE SCALE GENOMIC DNA]</scope>
    <source>
        <strain evidence="1 2">FD-317 M1</strain>
    </source>
</reference>
<name>A0A0D0BNA8_9AGAR</name>
<proteinExistence type="predicted"/>
<gene>
    <name evidence="1" type="ORF">GYMLUDRAFT_821018</name>
</gene>
<organism evidence="1 2">
    <name type="scientific">Collybiopsis luxurians FD-317 M1</name>
    <dbReference type="NCBI Taxonomy" id="944289"/>
    <lineage>
        <taxon>Eukaryota</taxon>
        <taxon>Fungi</taxon>
        <taxon>Dikarya</taxon>
        <taxon>Basidiomycota</taxon>
        <taxon>Agaricomycotina</taxon>
        <taxon>Agaricomycetes</taxon>
        <taxon>Agaricomycetidae</taxon>
        <taxon>Agaricales</taxon>
        <taxon>Marasmiineae</taxon>
        <taxon>Omphalotaceae</taxon>
        <taxon>Collybiopsis</taxon>
        <taxon>Collybiopsis luxurians</taxon>
    </lineage>
</organism>
<protein>
    <submittedName>
        <fullName evidence="1">Uncharacterized protein</fullName>
    </submittedName>
</protein>